<dbReference type="EMBL" id="JANRML010000090">
    <property type="protein sequence ID" value="MCZ2221963.1"/>
    <property type="molecule type" value="Genomic_DNA"/>
</dbReference>
<dbReference type="SUPFAM" id="SSF57756">
    <property type="entry name" value="Retrovirus zinc finger-like domains"/>
    <property type="match status" value="1"/>
</dbReference>
<dbReference type="Pfam" id="PF14223">
    <property type="entry name" value="Retrotran_gag_2"/>
    <property type="match status" value="1"/>
</dbReference>
<organism evidence="1 2">
    <name type="scientific">Corynebacterium pilbarense</name>
    <dbReference type="NCBI Taxonomy" id="1288393"/>
    <lineage>
        <taxon>Bacteria</taxon>
        <taxon>Bacillati</taxon>
        <taxon>Actinomycetota</taxon>
        <taxon>Actinomycetes</taxon>
        <taxon>Mycobacteriales</taxon>
        <taxon>Corynebacteriaceae</taxon>
        <taxon>Corynebacterium</taxon>
    </lineage>
</organism>
<evidence type="ECO:0000313" key="2">
    <source>
        <dbReference type="Proteomes" id="UP001071110"/>
    </source>
</evidence>
<gene>
    <name evidence="1" type="ORF">NUW87_11440</name>
</gene>
<evidence type="ECO:0008006" key="3">
    <source>
        <dbReference type="Google" id="ProtNLM"/>
    </source>
</evidence>
<keyword evidence="2" id="KW-1185">Reference proteome</keyword>
<dbReference type="GO" id="GO:0008270">
    <property type="term" value="F:zinc ion binding"/>
    <property type="evidence" value="ECO:0007669"/>
    <property type="project" value="InterPro"/>
</dbReference>
<sequence length="216" mass="24882">MLDNKDDKLEFSFNAKGMNAILNGLAEAEFVKVMHLNTAKEMWDKLINSYEGNEKVKDAKLQTYRLKFEQLKMNEDETISKHFLRVEELVNAMKGLGENIEEPFLVQNILRSLLDQFNSKVSAIEELSDLKTLSIDQILGTLTTYEMRINKDKSSTREASFKVDKNIDSELDDIEAKFVRRLKKGSGKYQGKLPFKCFNYGKIGHFASKCPHQKKD</sequence>
<evidence type="ECO:0000313" key="1">
    <source>
        <dbReference type="EMBL" id="MCZ2221963.1"/>
    </source>
</evidence>
<dbReference type="GO" id="GO:0003676">
    <property type="term" value="F:nucleic acid binding"/>
    <property type="evidence" value="ECO:0007669"/>
    <property type="project" value="InterPro"/>
</dbReference>
<dbReference type="PANTHER" id="PTHR35317:SF35">
    <property type="entry name" value="DUF4219 DOMAIN-CONTAINING PROTEIN"/>
    <property type="match status" value="1"/>
</dbReference>
<dbReference type="Proteomes" id="UP001071110">
    <property type="component" value="Unassembled WGS sequence"/>
</dbReference>
<dbReference type="InterPro" id="IPR036875">
    <property type="entry name" value="Znf_CCHC_sf"/>
</dbReference>
<dbReference type="RefSeq" id="WP_269028650.1">
    <property type="nucleotide sequence ID" value="NZ_JANRML010000090.1"/>
</dbReference>
<protein>
    <recommendedName>
        <fullName evidence="3">CCHC-type domain-containing protein</fullName>
    </recommendedName>
</protein>
<feature type="non-terminal residue" evidence="1">
    <location>
        <position position="216"/>
    </location>
</feature>
<proteinExistence type="predicted"/>
<comment type="caution">
    <text evidence="1">The sequence shown here is derived from an EMBL/GenBank/DDBJ whole genome shotgun (WGS) entry which is preliminary data.</text>
</comment>
<reference evidence="1" key="1">
    <citation type="submission" date="2022-08" db="EMBL/GenBank/DDBJ databases">
        <title>Corynebacterium sp. nov., isolated from clinical breast specimens.</title>
        <authorList>
            <person name="Zhang T."/>
        </authorList>
    </citation>
    <scope>NUCLEOTIDE SEQUENCE</scope>
    <source>
        <strain evidence="1">CCUG 57942</strain>
    </source>
</reference>
<dbReference type="AlphaFoldDB" id="A0A9Q4NSJ4"/>
<name>A0A9Q4NSJ4_9CORY</name>
<accession>A0A9Q4NSJ4</accession>
<dbReference type="PANTHER" id="PTHR35317">
    <property type="entry name" value="OS04G0629600 PROTEIN"/>
    <property type="match status" value="1"/>
</dbReference>